<reference evidence="2" key="1">
    <citation type="journal article" date="2014" name="Int. J. Syst. Evol. Microbiol.">
        <title>Complete genome sequence of Corynebacterium casei LMG S-19264T (=DSM 44701T), isolated from a smear-ripened cheese.</title>
        <authorList>
            <consortium name="US DOE Joint Genome Institute (JGI-PGF)"/>
            <person name="Walter F."/>
            <person name="Albersmeier A."/>
            <person name="Kalinowski J."/>
            <person name="Ruckert C."/>
        </authorList>
    </citation>
    <scope>NUCLEOTIDE SEQUENCE</scope>
    <source>
        <strain evidence="2">JCM 4637</strain>
    </source>
</reference>
<evidence type="ECO:0000313" key="3">
    <source>
        <dbReference type="Proteomes" id="UP000638353"/>
    </source>
</evidence>
<feature type="binding site" evidence="1">
    <location>
        <position position="99"/>
    </location>
    <ligand>
        <name>Mg(2+)</name>
        <dbReference type="ChEBI" id="CHEBI:18420"/>
        <label>1</label>
        <note>catalytic</note>
    </ligand>
</feature>
<sequence>MRTRGTASLAIMWIDEVTDILREAAAEAILPRHRALTEGEITEKTPGEVVTVADREAEALITRRLRAVRDVPVVGEEAAAGNPALLHAVRDAPYAWLVDPLDGTPNFVAGRDDYAVMAALVQAGETVAAWILQPATGVAYVAERGAGAWRVEAPKGGADGARRLRRGAAPGDPAELGGVALTGFLDSAARAHVEATASRFGVLSAGTKCAGIDYPRLASGELDFLLYHRTLPWDHAPGALLVTEAGGAVRRPDDACAYRPDDDRSGLVAAADTQTWRTVRDLLLPPFPRKAHA</sequence>
<dbReference type="GO" id="GO:0007165">
    <property type="term" value="P:signal transduction"/>
    <property type="evidence" value="ECO:0007669"/>
    <property type="project" value="TreeGrafter"/>
</dbReference>
<dbReference type="GO" id="GO:0046872">
    <property type="term" value="F:metal ion binding"/>
    <property type="evidence" value="ECO:0007669"/>
    <property type="project" value="UniProtKB-KW"/>
</dbReference>
<dbReference type="Pfam" id="PF00459">
    <property type="entry name" value="Inositol_P"/>
    <property type="match status" value="1"/>
</dbReference>
<dbReference type="GO" id="GO:0008934">
    <property type="term" value="F:inositol monophosphate 1-phosphatase activity"/>
    <property type="evidence" value="ECO:0007669"/>
    <property type="project" value="TreeGrafter"/>
</dbReference>
<feature type="binding site" evidence="1">
    <location>
        <position position="101"/>
    </location>
    <ligand>
        <name>Mg(2+)</name>
        <dbReference type="ChEBI" id="CHEBI:18420"/>
        <label>1</label>
        <note>catalytic</note>
    </ligand>
</feature>
<feature type="binding site" evidence="1">
    <location>
        <position position="76"/>
    </location>
    <ligand>
        <name>Mg(2+)</name>
        <dbReference type="ChEBI" id="CHEBI:18420"/>
        <label>1</label>
        <note>catalytic</note>
    </ligand>
</feature>
<keyword evidence="1" id="KW-0460">Magnesium</keyword>
<evidence type="ECO:0000313" key="2">
    <source>
        <dbReference type="EMBL" id="GHD14173.1"/>
    </source>
</evidence>
<reference evidence="2" key="2">
    <citation type="submission" date="2020-09" db="EMBL/GenBank/DDBJ databases">
        <authorList>
            <person name="Sun Q."/>
            <person name="Ohkuma M."/>
        </authorList>
    </citation>
    <scope>NUCLEOTIDE SEQUENCE</scope>
    <source>
        <strain evidence="2">JCM 4637</strain>
    </source>
</reference>
<comment type="caution">
    <text evidence="2">The sequence shown here is derived from an EMBL/GenBank/DDBJ whole genome shotgun (WGS) entry which is preliminary data.</text>
</comment>
<dbReference type="InterPro" id="IPR000760">
    <property type="entry name" value="Inositol_monophosphatase-like"/>
</dbReference>
<dbReference type="Gene3D" id="3.40.190.80">
    <property type="match status" value="1"/>
</dbReference>
<dbReference type="Gene3D" id="3.30.540.10">
    <property type="entry name" value="Fructose-1,6-Bisphosphatase, subunit A, domain 1"/>
    <property type="match status" value="1"/>
</dbReference>
<dbReference type="SUPFAM" id="SSF56655">
    <property type="entry name" value="Carbohydrate phosphatase"/>
    <property type="match status" value="1"/>
</dbReference>
<organism evidence="2 3">
    <name type="scientific">Streptomyces finlayi</name>
    <dbReference type="NCBI Taxonomy" id="67296"/>
    <lineage>
        <taxon>Bacteria</taxon>
        <taxon>Bacillati</taxon>
        <taxon>Actinomycetota</taxon>
        <taxon>Actinomycetes</taxon>
        <taxon>Kitasatosporales</taxon>
        <taxon>Streptomycetaceae</taxon>
        <taxon>Streptomyces</taxon>
    </lineage>
</organism>
<evidence type="ECO:0000256" key="1">
    <source>
        <dbReference type="PIRSR" id="PIRSR600760-2"/>
    </source>
</evidence>
<feature type="binding site" evidence="1">
    <location>
        <position position="102"/>
    </location>
    <ligand>
        <name>Mg(2+)</name>
        <dbReference type="ChEBI" id="CHEBI:18420"/>
        <label>1</label>
        <note>catalytic</note>
    </ligand>
</feature>
<dbReference type="PRINTS" id="PR00377">
    <property type="entry name" value="IMPHPHTASES"/>
</dbReference>
<dbReference type="EMBL" id="BMVC01000021">
    <property type="protein sequence ID" value="GHD14173.1"/>
    <property type="molecule type" value="Genomic_DNA"/>
</dbReference>
<dbReference type="GO" id="GO:0006020">
    <property type="term" value="P:inositol metabolic process"/>
    <property type="evidence" value="ECO:0007669"/>
    <property type="project" value="TreeGrafter"/>
</dbReference>
<dbReference type="AlphaFoldDB" id="A0A918X5L4"/>
<proteinExistence type="predicted"/>
<gene>
    <name evidence="2" type="ORF">GCM10010334_73140</name>
</gene>
<protein>
    <submittedName>
        <fullName evidence="2">Inositol monophosphatase</fullName>
    </submittedName>
</protein>
<dbReference type="PANTHER" id="PTHR20854:SF4">
    <property type="entry name" value="INOSITOL-1-MONOPHOSPHATASE-RELATED"/>
    <property type="match status" value="1"/>
</dbReference>
<dbReference type="CDD" id="cd01637">
    <property type="entry name" value="IMPase_like"/>
    <property type="match status" value="1"/>
</dbReference>
<dbReference type="PANTHER" id="PTHR20854">
    <property type="entry name" value="INOSITOL MONOPHOSPHATASE"/>
    <property type="match status" value="1"/>
</dbReference>
<feature type="binding site" evidence="1">
    <location>
        <position position="234"/>
    </location>
    <ligand>
        <name>Mg(2+)</name>
        <dbReference type="ChEBI" id="CHEBI:18420"/>
        <label>1</label>
        <note>catalytic</note>
    </ligand>
</feature>
<comment type="cofactor">
    <cofactor evidence="1">
        <name>Mg(2+)</name>
        <dbReference type="ChEBI" id="CHEBI:18420"/>
    </cofactor>
</comment>
<keyword evidence="1" id="KW-0479">Metal-binding</keyword>
<dbReference type="Proteomes" id="UP000638353">
    <property type="component" value="Unassembled WGS sequence"/>
</dbReference>
<name>A0A918X5L4_9ACTN</name>
<accession>A0A918X5L4</accession>